<dbReference type="Pfam" id="PF13927">
    <property type="entry name" value="Ig_3"/>
    <property type="match status" value="2"/>
</dbReference>
<dbReference type="InterPro" id="IPR036179">
    <property type="entry name" value="Ig-like_dom_sf"/>
</dbReference>
<dbReference type="Pfam" id="PF07679">
    <property type="entry name" value="I-set"/>
    <property type="match status" value="2"/>
</dbReference>
<dbReference type="InterPro" id="IPR003006">
    <property type="entry name" value="Ig/MHC_CS"/>
</dbReference>
<evidence type="ECO:0000313" key="13">
    <source>
        <dbReference type="RefSeq" id="XP_022239755.1"/>
    </source>
</evidence>
<dbReference type="SUPFAM" id="SSF49265">
    <property type="entry name" value="Fibronectin type III"/>
    <property type="match status" value="1"/>
</dbReference>
<evidence type="ECO:0000256" key="9">
    <source>
        <dbReference type="SAM" id="SignalP"/>
    </source>
</evidence>
<dbReference type="Pfam" id="PF00047">
    <property type="entry name" value="ig"/>
    <property type="match status" value="1"/>
</dbReference>
<dbReference type="PROSITE" id="PS00290">
    <property type="entry name" value="IG_MHC"/>
    <property type="match status" value="1"/>
</dbReference>
<dbReference type="SUPFAM" id="SSF48726">
    <property type="entry name" value="Immunoglobulin"/>
    <property type="match status" value="8"/>
</dbReference>
<feature type="domain" description="Ig-like" evidence="10">
    <location>
        <begin position="20"/>
        <end position="107"/>
    </location>
</feature>
<dbReference type="InterPro" id="IPR003597">
    <property type="entry name" value="Ig_C1-set"/>
</dbReference>
<dbReference type="RefSeq" id="XP_022239755.1">
    <property type="nucleotide sequence ID" value="XM_022384047.1"/>
</dbReference>
<evidence type="ECO:0000256" key="1">
    <source>
        <dbReference type="ARBA" id="ARBA00004479"/>
    </source>
</evidence>
<feature type="domain" description="Ig-like" evidence="10">
    <location>
        <begin position="128"/>
        <end position="230"/>
    </location>
</feature>
<evidence type="ECO:0000256" key="2">
    <source>
        <dbReference type="ARBA" id="ARBA00022737"/>
    </source>
</evidence>
<dbReference type="InterPro" id="IPR051275">
    <property type="entry name" value="Cell_adhesion_signaling"/>
</dbReference>
<dbReference type="SMART" id="SM00408">
    <property type="entry name" value="IGc2"/>
    <property type="match status" value="8"/>
</dbReference>
<feature type="domain" description="Ig-like" evidence="10">
    <location>
        <begin position="529"/>
        <end position="623"/>
    </location>
</feature>
<dbReference type="CDD" id="cd00063">
    <property type="entry name" value="FN3"/>
    <property type="match status" value="1"/>
</dbReference>
<organism evidence="12 13">
    <name type="scientific">Limulus polyphemus</name>
    <name type="common">Atlantic horseshoe crab</name>
    <dbReference type="NCBI Taxonomy" id="6850"/>
    <lineage>
        <taxon>Eukaryota</taxon>
        <taxon>Metazoa</taxon>
        <taxon>Ecdysozoa</taxon>
        <taxon>Arthropoda</taxon>
        <taxon>Chelicerata</taxon>
        <taxon>Merostomata</taxon>
        <taxon>Xiphosura</taxon>
        <taxon>Limulidae</taxon>
        <taxon>Limulus</taxon>
    </lineage>
</organism>
<evidence type="ECO:0000259" key="11">
    <source>
        <dbReference type="PROSITE" id="PS50853"/>
    </source>
</evidence>
<reference evidence="13" key="1">
    <citation type="submission" date="2025-08" db="UniProtKB">
        <authorList>
            <consortium name="RefSeq"/>
        </authorList>
    </citation>
    <scope>IDENTIFICATION</scope>
    <source>
        <tissue evidence="13">Muscle</tissue>
    </source>
</reference>
<dbReference type="Pfam" id="PF08205">
    <property type="entry name" value="C2-set_2"/>
    <property type="match status" value="3"/>
</dbReference>
<evidence type="ECO:0000256" key="6">
    <source>
        <dbReference type="ARBA" id="ARBA00023319"/>
    </source>
</evidence>
<dbReference type="SMART" id="SM00407">
    <property type="entry name" value="IGc1"/>
    <property type="match status" value="1"/>
</dbReference>
<feature type="signal peptide" evidence="9">
    <location>
        <begin position="1"/>
        <end position="23"/>
    </location>
</feature>
<dbReference type="Pfam" id="PF00041">
    <property type="entry name" value="fn3"/>
    <property type="match status" value="1"/>
</dbReference>
<keyword evidence="8" id="KW-0812">Transmembrane</keyword>
<keyword evidence="12" id="KW-1185">Reference proteome</keyword>
<evidence type="ECO:0000256" key="3">
    <source>
        <dbReference type="ARBA" id="ARBA00023136"/>
    </source>
</evidence>
<feature type="domain" description="Ig-like" evidence="10">
    <location>
        <begin position="435"/>
        <end position="524"/>
    </location>
</feature>
<feature type="region of interest" description="Disordered" evidence="7">
    <location>
        <begin position="950"/>
        <end position="1049"/>
    </location>
</feature>
<dbReference type="SMART" id="SM00409">
    <property type="entry name" value="IG"/>
    <property type="match status" value="6"/>
</dbReference>
<feature type="domain" description="Fibronectin type-III" evidence="11">
    <location>
        <begin position="786"/>
        <end position="878"/>
    </location>
</feature>
<dbReference type="InterPro" id="IPR003961">
    <property type="entry name" value="FN3_dom"/>
</dbReference>
<evidence type="ECO:0000313" key="12">
    <source>
        <dbReference type="Proteomes" id="UP000694941"/>
    </source>
</evidence>
<feature type="compositionally biased region" description="Basic and acidic residues" evidence="7">
    <location>
        <begin position="1036"/>
        <end position="1049"/>
    </location>
</feature>
<dbReference type="InterPro" id="IPR007110">
    <property type="entry name" value="Ig-like_dom"/>
</dbReference>
<dbReference type="InterPro" id="IPR013098">
    <property type="entry name" value="Ig_I-set"/>
</dbReference>
<keyword evidence="2" id="KW-0677">Repeat</keyword>
<evidence type="ECO:0000259" key="10">
    <source>
        <dbReference type="PROSITE" id="PS50835"/>
    </source>
</evidence>
<keyword evidence="4" id="KW-1015">Disulfide bond</keyword>
<dbReference type="Gene3D" id="2.60.40.10">
    <property type="entry name" value="Immunoglobulins"/>
    <property type="match status" value="9"/>
</dbReference>
<dbReference type="InterPro" id="IPR013783">
    <property type="entry name" value="Ig-like_fold"/>
</dbReference>
<keyword evidence="9" id="KW-0732">Signal</keyword>
<feature type="transmembrane region" description="Helical" evidence="8">
    <location>
        <begin position="918"/>
        <end position="942"/>
    </location>
</feature>
<feature type="domain" description="Ig-like" evidence="10">
    <location>
        <begin position="681"/>
        <end position="781"/>
    </location>
</feature>
<dbReference type="InterPro" id="IPR003599">
    <property type="entry name" value="Ig_sub"/>
</dbReference>
<evidence type="ECO:0000256" key="5">
    <source>
        <dbReference type="ARBA" id="ARBA00023180"/>
    </source>
</evidence>
<evidence type="ECO:0000256" key="7">
    <source>
        <dbReference type="SAM" id="MobiDB-lite"/>
    </source>
</evidence>
<gene>
    <name evidence="13" type="primary">LOC106457954</name>
</gene>
<sequence length="1156" mass="127412">MTSESHSWLLLSLLILTISPGQGQQQYFRVEPRNTEVIEGQEAILHCEVERQAGAVQWSKDGFVLGFDRTIPGYGRYRMAGDPDQGVHNLVIENAQLEDDGEYQCQVGPTPDNHAIRANALLIVLLPPTSANFSDHVNGSTIEIHQFQSLSLTCTVTGGKPAAEIKWFRNDVELRPDDVETDTEEGENQRFNTISTITLTPSPDDNNAIYTCQAVHPALVQPLKSSLILSVLYPPGPPAIDGFQESETVRSGDTLTLSCISRGGNPLAQLVWFKNDQQIDFSYTTSGRKSTNKHTFVVDKSDNHAIYRCEASNIISSQPANALVKLSVLFPPSEVAVNGPKEAKPGETVTMTCSASRSNPAAEINWLVDGQRVQGANYITPDPDGGWTTRSNITVIIRSQDRGSKIFQCFTVNKELGETMVESHVLSILYPPDPPTILGYTEGKSIRAGELQRITCVCNGGNPLPTLKWFRGDQKVKSVTLTNGNVVNSEVSIETKESDNGAEFRCEADNSATDEPLVAKIKLTVYFPPSGVTIKVKPQNPKAGKKVKLICESATSNPASIITWWRDGFLIQGTPKGFSDASHGGKSTRNQLQLNVTSEDNGARYTCQATNEVLERSVHNAVTLNVMLNKRRTKQSLEDGRSFLTVYNVSREDSGEFECVANNDIGEKDVKTSHLVVKHKPIIDRSPPLRKAASEKGETANIMCRAEGAPNITFTWSREGATIDSDTKPKKYETETLMVDLITWESVLQVKDVKSHDYGLYECVARNELGFDSTKINLDLTSHPDPPVAVKILNVTHNSVLLSWIPGFDGGHSQAYRIRYKKTDYEAFQYADVYPPNSTMYTVSGLAAGLEYTFSIQATANIITTSWASASIQHYNELGFSEYTTDILKAKTSSEIPASGTERAITEVLSGKGELPQIIIISVSVVGTLLLVLNIILVICFVRRRRKKRLEEESDQTSSKAATIEMYAPSSYNDTVNGETLSSTSEKSEAYSDGPSTGEYSEEHTNPVLATYLIDQDRDSYMPDGTNPHYSPYSRYHPDDRQPKLSRPLHESEDDFYVDALRRNAYNQKLGEKVSYGRSGNIAPPLPPNRTTASGGESYNIAPDVRYVPFPVSRATGNTPILSTFNPHVPGYNPSNYRDQISDGIIMEEQMPGHLV</sequence>
<comment type="subcellular location">
    <subcellularLocation>
        <location evidence="1">Membrane</location>
        <topology evidence="1">Single-pass type I membrane protein</topology>
    </subcellularLocation>
</comment>
<feature type="domain" description="Ig-like" evidence="10">
    <location>
        <begin position="332"/>
        <end position="427"/>
    </location>
</feature>
<name>A0ABM1S800_LIMPO</name>
<feature type="chain" id="PRO_5046339113" evidence="9">
    <location>
        <begin position="24"/>
        <end position="1156"/>
    </location>
</feature>
<keyword evidence="8" id="KW-1133">Transmembrane helix</keyword>
<dbReference type="PANTHER" id="PTHR11640">
    <property type="entry name" value="NEPHRIN"/>
    <property type="match status" value="1"/>
</dbReference>
<dbReference type="InterPro" id="IPR013162">
    <property type="entry name" value="CD80_C2-set"/>
</dbReference>
<keyword evidence="3 8" id="KW-0472">Membrane</keyword>
<dbReference type="PANTHER" id="PTHR11640:SF136">
    <property type="entry name" value="NEPHRIN"/>
    <property type="match status" value="1"/>
</dbReference>
<proteinExistence type="predicted"/>
<evidence type="ECO:0000256" key="8">
    <source>
        <dbReference type="SAM" id="Phobius"/>
    </source>
</evidence>
<dbReference type="GeneID" id="106457954"/>
<keyword evidence="5" id="KW-0325">Glycoprotein</keyword>
<accession>A0ABM1S800</accession>
<dbReference type="InterPro" id="IPR013151">
    <property type="entry name" value="Immunoglobulin_dom"/>
</dbReference>
<dbReference type="SMART" id="SM00060">
    <property type="entry name" value="FN3"/>
    <property type="match status" value="1"/>
</dbReference>
<feature type="compositionally biased region" description="Polar residues" evidence="7">
    <location>
        <begin position="970"/>
        <end position="985"/>
    </location>
</feature>
<feature type="domain" description="Ig-like" evidence="10">
    <location>
        <begin position="238"/>
        <end position="327"/>
    </location>
</feature>
<feature type="region of interest" description="Disordered" evidence="7">
    <location>
        <begin position="1076"/>
        <end position="1095"/>
    </location>
</feature>
<dbReference type="PROSITE" id="PS50835">
    <property type="entry name" value="IG_LIKE"/>
    <property type="match status" value="7"/>
</dbReference>
<dbReference type="PROSITE" id="PS50853">
    <property type="entry name" value="FN3"/>
    <property type="match status" value="1"/>
</dbReference>
<keyword evidence="6" id="KW-0393">Immunoglobulin domain</keyword>
<protein>
    <submittedName>
        <fullName evidence="13">Nephrin-like</fullName>
    </submittedName>
</protein>
<dbReference type="InterPro" id="IPR036116">
    <property type="entry name" value="FN3_sf"/>
</dbReference>
<dbReference type="Proteomes" id="UP000694941">
    <property type="component" value="Unplaced"/>
</dbReference>
<evidence type="ECO:0000256" key="4">
    <source>
        <dbReference type="ARBA" id="ARBA00023157"/>
    </source>
</evidence>
<dbReference type="InterPro" id="IPR003598">
    <property type="entry name" value="Ig_sub2"/>
</dbReference>